<evidence type="ECO:0000256" key="1">
    <source>
        <dbReference type="ARBA" id="ARBA00009817"/>
    </source>
</evidence>
<evidence type="ECO:0000313" key="3">
    <source>
        <dbReference type="Proteomes" id="UP000436088"/>
    </source>
</evidence>
<dbReference type="SUPFAM" id="SSF55136">
    <property type="entry name" value="Probable bacterial effector-binding domain"/>
    <property type="match status" value="1"/>
</dbReference>
<dbReference type="PANTHER" id="PTHR11220">
    <property type="entry name" value="HEME-BINDING PROTEIN-RELATED"/>
    <property type="match status" value="1"/>
</dbReference>
<organism evidence="2 3">
    <name type="scientific">Hibiscus syriacus</name>
    <name type="common">Rose of Sharon</name>
    <dbReference type="NCBI Taxonomy" id="106335"/>
    <lineage>
        <taxon>Eukaryota</taxon>
        <taxon>Viridiplantae</taxon>
        <taxon>Streptophyta</taxon>
        <taxon>Embryophyta</taxon>
        <taxon>Tracheophyta</taxon>
        <taxon>Spermatophyta</taxon>
        <taxon>Magnoliopsida</taxon>
        <taxon>eudicotyledons</taxon>
        <taxon>Gunneridae</taxon>
        <taxon>Pentapetalae</taxon>
        <taxon>rosids</taxon>
        <taxon>malvids</taxon>
        <taxon>Malvales</taxon>
        <taxon>Malvaceae</taxon>
        <taxon>Malvoideae</taxon>
        <taxon>Hibiscus</taxon>
    </lineage>
</organism>
<accession>A0A6A2X2B4</accession>
<gene>
    <name evidence="2" type="ORF">F3Y22_tig00116939pilonHSYRG00348</name>
</gene>
<dbReference type="Pfam" id="PF04832">
    <property type="entry name" value="SOUL"/>
    <property type="match status" value="2"/>
</dbReference>
<dbReference type="Gene3D" id="3.20.80.10">
    <property type="entry name" value="Regulatory factor, effector binding domain"/>
    <property type="match status" value="2"/>
</dbReference>
<sequence>MGLIFGKITVETPKYEVVQSSAEYEIRKYPPSVAAQVIYDPSQFKGNRDGGFTLLANYIGALVNPQNSKPETTAMTAPVITKTSNSEKIAMTAPVEEGERNYGLVKFAGVATDKVVEEKVENLKKSLERDGYKVTGQHLLARYNPPWTIPAFRTNEVMLPVE</sequence>
<dbReference type="InterPro" id="IPR006917">
    <property type="entry name" value="SOUL_heme-bd"/>
</dbReference>
<evidence type="ECO:0000313" key="2">
    <source>
        <dbReference type="EMBL" id="KAE8661135.1"/>
    </source>
</evidence>
<dbReference type="AlphaFoldDB" id="A0A6A2X2B4"/>
<dbReference type="FunFam" id="3.20.80.10:FF:000010">
    <property type="entry name" value="SOUL heme-binding family protein"/>
    <property type="match status" value="1"/>
</dbReference>
<dbReference type="EMBL" id="VEPZ02001726">
    <property type="protein sequence ID" value="KAE8661135.1"/>
    <property type="molecule type" value="Genomic_DNA"/>
</dbReference>
<comment type="caution">
    <text evidence="2">The sequence shown here is derived from an EMBL/GenBank/DDBJ whole genome shotgun (WGS) entry which is preliminary data.</text>
</comment>
<name>A0A6A2X2B4_HIBSY</name>
<protein>
    <submittedName>
        <fullName evidence="2">Tubulin beta-1 chain isoform 1</fullName>
    </submittedName>
</protein>
<dbReference type="InterPro" id="IPR011256">
    <property type="entry name" value="Reg_factor_effector_dom_sf"/>
</dbReference>
<reference evidence="2" key="1">
    <citation type="submission" date="2019-09" db="EMBL/GenBank/DDBJ databases">
        <title>Draft genome information of white flower Hibiscus syriacus.</title>
        <authorList>
            <person name="Kim Y.-M."/>
        </authorList>
    </citation>
    <scope>NUCLEOTIDE SEQUENCE [LARGE SCALE GENOMIC DNA]</scope>
    <source>
        <strain evidence="2">YM2019G1</strain>
    </source>
</reference>
<proteinExistence type="inferred from homology"/>
<dbReference type="PANTHER" id="PTHR11220:SF58">
    <property type="entry name" value="SOUL HEME-BINDING FAMILY PROTEIN"/>
    <property type="match status" value="1"/>
</dbReference>
<keyword evidence="3" id="KW-1185">Reference proteome</keyword>
<comment type="similarity">
    <text evidence="1">Belongs to the HEBP family.</text>
</comment>
<dbReference type="Proteomes" id="UP000436088">
    <property type="component" value="Unassembled WGS sequence"/>
</dbReference>